<organism evidence="1 2">
    <name type="scientific">Tulasnella calospora MUT 4182</name>
    <dbReference type="NCBI Taxonomy" id="1051891"/>
    <lineage>
        <taxon>Eukaryota</taxon>
        <taxon>Fungi</taxon>
        <taxon>Dikarya</taxon>
        <taxon>Basidiomycota</taxon>
        <taxon>Agaricomycotina</taxon>
        <taxon>Agaricomycetes</taxon>
        <taxon>Cantharellales</taxon>
        <taxon>Tulasnellaceae</taxon>
        <taxon>Tulasnella</taxon>
    </lineage>
</organism>
<keyword evidence="2" id="KW-1185">Reference proteome</keyword>
<accession>A0A0C3LAS3</accession>
<dbReference type="AlphaFoldDB" id="A0A0C3LAS3"/>
<reference evidence="2" key="2">
    <citation type="submission" date="2015-01" db="EMBL/GenBank/DDBJ databases">
        <title>Evolutionary Origins and Diversification of the Mycorrhizal Mutualists.</title>
        <authorList>
            <consortium name="DOE Joint Genome Institute"/>
            <consortium name="Mycorrhizal Genomics Consortium"/>
            <person name="Kohler A."/>
            <person name="Kuo A."/>
            <person name="Nagy L.G."/>
            <person name="Floudas D."/>
            <person name="Copeland A."/>
            <person name="Barry K.W."/>
            <person name="Cichocki N."/>
            <person name="Veneault-Fourrey C."/>
            <person name="LaButti K."/>
            <person name="Lindquist E.A."/>
            <person name="Lipzen A."/>
            <person name="Lundell T."/>
            <person name="Morin E."/>
            <person name="Murat C."/>
            <person name="Riley R."/>
            <person name="Ohm R."/>
            <person name="Sun H."/>
            <person name="Tunlid A."/>
            <person name="Henrissat B."/>
            <person name="Grigoriev I.V."/>
            <person name="Hibbett D.S."/>
            <person name="Martin F."/>
        </authorList>
    </citation>
    <scope>NUCLEOTIDE SEQUENCE [LARGE SCALE GENOMIC DNA]</scope>
    <source>
        <strain evidence="2">MUT 4182</strain>
    </source>
</reference>
<evidence type="ECO:0000313" key="1">
    <source>
        <dbReference type="EMBL" id="KIO30973.1"/>
    </source>
</evidence>
<gene>
    <name evidence="1" type="ORF">M407DRAFT_144406</name>
</gene>
<dbReference type="Proteomes" id="UP000054248">
    <property type="component" value="Unassembled WGS sequence"/>
</dbReference>
<sequence>MAREATNSSMERTHMVSNVQSGCGRFFGSRYVLQLGSHCPHARHLRGEQLLRAHQIFRLATGEKQPAHLPQAPRTKLMLYISNEI</sequence>
<name>A0A0C3LAS3_9AGAM</name>
<reference evidence="1 2" key="1">
    <citation type="submission" date="2014-04" db="EMBL/GenBank/DDBJ databases">
        <authorList>
            <consortium name="DOE Joint Genome Institute"/>
            <person name="Kuo A."/>
            <person name="Girlanda M."/>
            <person name="Perotto S."/>
            <person name="Kohler A."/>
            <person name="Nagy L.G."/>
            <person name="Floudas D."/>
            <person name="Copeland A."/>
            <person name="Barry K.W."/>
            <person name="Cichocki N."/>
            <person name="Veneault-Fourrey C."/>
            <person name="LaButti K."/>
            <person name="Lindquist E.A."/>
            <person name="Lipzen A."/>
            <person name="Lundell T."/>
            <person name="Morin E."/>
            <person name="Murat C."/>
            <person name="Sun H."/>
            <person name="Tunlid A."/>
            <person name="Henrissat B."/>
            <person name="Grigoriev I.V."/>
            <person name="Hibbett D.S."/>
            <person name="Martin F."/>
            <person name="Nordberg H.P."/>
            <person name="Cantor M.N."/>
            <person name="Hua S.X."/>
        </authorList>
    </citation>
    <scope>NUCLEOTIDE SEQUENCE [LARGE SCALE GENOMIC DNA]</scope>
    <source>
        <strain evidence="1 2">MUT 4182</strain>
    </source>
</reference>
<proteinExistence type="predicted"/>
<protein>
    <submittedName>
        <fullName evidence="1">Uncharacterized protein</fullName>
    </submittedName>
</protein>
<dbReference type="EMBL" id="KN822967">
    <property type="protein sequence ID" value="KIO30973.1"/>
    <property type="molecule type" value="Genomic_DNA"/>
</dbReference>
<evidence type="ECO:0000313" key="2">
    <source>
        <dbReference type="Proteomes" id="UP000054248"/>
    </source>
</evidence>
<dbReference type="HOGENOM" id="CLU_2514295_0_0_1"/>